<keyword evidence="3" id="KW-1185">Reference proteome</keyword>
<proteinExistence type="predicted"/>
<evidence type="ECO:0000313" key="2">
    <source>
        <dbReference type="EMBL" id="KAJ1204401.1"/>
    </source>
</evidence>
<organism evidence="2 3">
    <name type="scientific">Pleurodeles waltl</name>
    <name type="common">Iberian ribbed newt</name>
    <dbReference type="NCBI Taxonomy" id="8319"/>
    <lineage>
        <taxon>Eukaryota</taxon>
        <taxon>Metazoa</taxon>
        <taxon>Chordata</taxon>
        <taxon>Craniata</taxon>
        <taxon>Vertebrata</taxon>
        <taxon>Euteleostomi</taxon>
        <taxon>Amphibia</taxon>
        <taxon>Batrachia</taxon>
        <taxon>Caudata</taxon>
        <taxon>Salamandroidea</taxon>
        <taxon>Salamandridae</taxon>
        <taxon>Pleurodelinae</taxon>
        <taxon>Pleurodeles</taxon>
    </lineage>
</organism>
<gene>
    <name evidence="2" type="ORF">NDU88_008179</name>
</gene>
<dbReference type="EMBL" id="JANPWB010000003">
    <property type="protein sequence ID" value="KAJ1204401.1"/>
    <property type="molecule type" value="Genomic_DNA"/>
</dbReference>
<dbReference type="AlphaFoldDB" id="A0AAV7VVQ7"/>
<evidence type="ECO:0000313" key="3">
    <source>
        <dbReference type="Proteomes" id="UP001066276"/>
    </source>
</evidence>
<protein>
    <submittedName>
        <fullName evidence="2">Uncharacterized protein</fullName>
    </submittedName>
</protein>
<feature type="region of interest" description="Disordered" evidence="1">
    <location>
        <begin position="1"/>
        <end position="23"/>
    </location>
</feature>
<feature type="region of interest" description="Disordered" evidence="1">
    <location>
        <begin position="42"/>
        <end position="83"/>
    </location>
</feature>
<reference evidence="2" key="1">
    <citation type="journal article" date="2022" name="bioRxiv">
        <title>Sequencing and chromosome-scale assembly of the giantPleurodeles waltlgenome.</title>
        <authorList>
            <person name="Brown T."/>
            <person name="Elewa A."/>
            <person name="Iarovenko S."/>
            <person name="Subramanian E."/>
            <person name="Araus A.J."/>
            <person name="Petzold A."/>
            <person name="Susuki M."/>
            <person name="Suzuki K.-i.T."/>
            <person name="Hayashi T."/>
            <person name="Toyoda A."/>
            <person name="Oliveira C."/>
            <person name="Osipova E."/>
            <person name="Leigh N.D."/>
            <person name="Simon A."/>
            <person name="Yun M.H."/>
        </authorList>
    </citation>
    <scope>NUCLEOTIDE SEQUENCE</scope>
    <source>
        <strain evidence="2">20211129_DDA</strain>
        <tissue evidence="2">Liver</tissue>
    </source>
</reference>
<dbReference type="Proteomes" id="UP001066276">
    <property type="component" value="Chromosome 2_1"/>
</dbReference>
<comment type="caution">
    <text evidence="2">The sequence shown here is derived from an EMBL/GenBank/DDBJ whole genome shotgun (WGS) entry which is preliminary data.</text>
</comment>
<accession>A0AAV7VVQ7</accession>
<sequence length="136" mass="14391">MMHSFVHGAPGPSHAEAQGRQDRAVALPSSFVAELRPRERAVSVPQARSGLTPPALFGTSAAGGRRSFPSAERGPPPRVPAYSSPRLVREARVQWSFRLLIALDKADPPYAAPLSHAVLRCFSGGGYALAGLSYCG</sequence>
<name>A0AAV7VVQ7_PLEWA</name>
<evidence type="ECO:0000256" key="1">
    <source>
        <dbReference type="SAM" id="MobiDB-lite"/>
    </source>
</evidence>